<name>A0ABD5E178_9ACTN</name>
<reference evidence="3" key="1">
    <citation type="submission" date="2023-07" db="EMBL/GenBank/DDBJ databases">
        <title>30 novel species of actinomycetes from the DSMZ collection.</title>
        <authorList>
            <person name="Nouioui I."/>
        </authorList>
    </citation>
    <scope>NUCLEOTIDE SEQUENCE [LARGE SCALE GENOMIC DNA]</scope>
    <source>
        <strain evidence="3">DSM 41982</strain>
    </source>
</reference>
<comment type="caution">
    <text evidence="2">The sequence shown here is derived from an EMBL/GenBank/DDBJ whole genome shotgun (WGS) entry which is preliminary data.</text>
</comment>
<feature type="transmembrane region" description="Helical" evidence="1">
    <location>
        <begin position="181"/>
        <end position="199"/>
    </location>
</feature>
<sequence>MLWIPVLLLAAAASVVACARLFRAAVRAADPRFRLTAGRGDPAARPLGLAETAFLVGGPARVAEVTLVAMARRGRLLLAHTGWATAVADRPADALEGAVLDALGPGLQLPVAELRAEVAASAEVRALGERLGAARLAVPTEIRSLVAGALRQLRRTVLGVAAAGLISLLLLPHGGHSAAEVAGWFGLPLLLGAGSLVIARVDLAPYGRWATPLGAEAVRGAERHEALALAVHGVRAVHEPQFRAALTVRTAA</sequence>
<dbReference type="Proteomes" id="UP001183607">
    <property type="component" value="Unassembled WGS sequence"/>
</dbReference>
<dbReference type="AlphaFoldDB" id="A0ABD5E178"/>
<dbReference type="InterPro" id="IPR026467">
    <property type="entry name" value="Ser/Gly_Cys_C_dom"/>
</dbReference>
<keyword evidence="1" id="KW-1133">Transmembrane helix</keyword>
<dbReference type="NCBIfam" id="TIGR04222">
    <property type="entry name" value="near_uncomplex"/>
    <property type="match status" value="1"/>
</dbReference>
<protein>
    <submittedName>
        <fullName evidence="2">TIGR04222 domain-containing membrane protein</fullName>
    </submittedName>
</protein>
<keyword evidence="1" id="KW-0472">Membrane</keyword>
<dbReference type="RefSeq" id="WP_311676613.1">
    <property type="nucleotide sequence ID" value="NZ_JAVRER010000004.1"/>
</dbReference>
<feature type="transmembrane region" description="Helical" evidence="1">
    <location>
        <begin position="157"/>
        <end position="175"/>
    </location>
</feature>
<gene>
    <name evidence="2" type="ORF">RM574_03595</name>
</gene>
<dbReference type="EMBL" id="JAVRER010000004">
    <property type="protein sequence ID" value="MDT0414562.1"/>
    <property type="molecule type" value="Genomic_DNA"/>
</dbReference>
<evidence type="ECO:0000313" key="2">
    <source>
        <dbReference type="EMBL" id="MDT0414562.1"/>
    </source>
</evidence>
<organism evidence="2 3">
    <name type="scientific">Streptomyces evansiae</name>
    <dbReference type="NCBI Taxonomy" id="3075535"/>
    <lineage>
        <taxon>Bacteria</taxon>
        <taxon>Bacillati</taxon>
        <taxon>Actinomycetota</taxon>
        <taxon>Actinomycetes</taxon>
        <taxon>Kitasatosporales</taxon>
        <taxon>Streptomycetaceae</taxon>
        <taxon>Streptomyces</taxon>
    </lineage>
</organism>
<proteinExistence type="predicted"/>
<evidence type="ECO:0000256" key="1">
    <source>
        <dbReference type="SAM" id="Phobius"/>
    </source>
</evidence>
<keyword evidence="1" id="KW-0812">Transmembrane</keyword>
<evidence type="ECO:0000313" key="3">
    <source>
        <dbReference type="Proteomes" id="UP001183607"/>
    </source>
</evidence>
<accession>A0ABD5E178</accession>